<gene>
    <name evidence="2" type="ORF">PHPALM_13800</name>
</gene>
<evidence type="ECO:0000256" key="1">
    <source>
        <dbReference type="SAM" id="Phobius"/>
    </source>
</evidence>
<organism evidence="2 3">
    <name type="scientific">Phytophthora palmivora</name>
    <dbReference type="NCBI Taxonomy" id="4796"/>
    <lineage>
        <taxon>Eukaryota</taxon>
        <taxon>Sar</taxon>
        <taxon>Stramenopiles</taxon>
        <taxon>Oomycota</taxon>
        <taxon>Peronosporomycetes</taxon>
        <taxon>Peronosporales</taxon>
        <taxon>Peronosporaceae</taxon>
        <taxon>Phytophthora</taxon>
    </lineage>
</organism>
<keyword evidence="3" id="KW-1185">Reference proteome</keyword>
<reference evidence="2 3" key="1">
    <citation type="journal article" date="2017" name="Genome Biol. Evol.">
        <title>Phytophthora megakarya and P. palmivora, closely related causal agents of cacao black pod rot, underwent increases in genome sizes and gene numbers by different mechanisms.</title>
        <authorList>
            <person name="Ali S.S."/>
            <person name="Shao J."/>
            <person name="Lary D.J."/>
            <person name="Kronmiller B."/>
            <person name="Shen D."/>
            <person name="Strem M.D."/>
            <person name="Amoako-Attah I."/>
            <person name="Akrofi A.Y."/>
            <person name="Begoude B.A."/>
            <person name="Ten Hoopen G.M."/>
            <person name="Coulibaly K."/>
            <person name="Kebe B.I."/>
            <person name="Melnick R.L."/>
            <person name="Guiltinan M.J."/>
            <person name="Tyler B.M."/>
            <person name="Meinhardt L.W."/>
            <person name="Bailey B.A."/>
        </authorList>
    </citation>
    <scope>NUCLEOTIDE SEQUENCE [LARGE SCALE GENOMIC DNA]</scope>
    <source>
        <strain evidence="3">sbr112.9</strain>
    </source>
</reference>
<feature type="transmembrane region" description="Helical" evidence="1">
    <location>
        <begin position="71"/>
        <end position="94"/>
    </location>
</feature>
<keyword evidence="1" id="KW-0472">Membrane</keyword>
<dbReference type="OrthoDB" id="121783at2759"/>
<protein>
    <recommendedName>
        <fullName evidence="4">PiggyBac transposable element-derived protein domain-containing protein</fullName>
    </recommendedName>
</protein>
<comment type="caution">
    <text evidence="2">The sequence shown here is derived from an EMBL/GenBank/DDBJ whole genome shotgun (WGS) entry which is preliminary data.</text>
</comment>
<dbReference type="Proteomes" id="UP000237271">
    <property type="component" value="Unassembled WGS sequence"/>
</dbReference>
<keyword evidence="1" id="KW-1133">Transmembrane helix</keyword>
<evidence type="ECO:0008006" key="4">
    <source>
        <dbReference type="Google" id="ProtNLM"/>
    </source>
</evidence>
<proteinExistence type="predicted"/>
<name>A0A2P4XWE5_9STRA</name>
<keyword evidence="1" id="KW-0812">Transmembrane</keyword>
<dbReference type="AlphaFoldDB" id="A0A2P4XWE5"/>
<dbReference type="EMBL" id="NCKW01007814">
    <property type="protein sequence ID" value="POM69870.1"/>
    <property type="molecule type" value="Genomic_DNA"/>
</dbReference>
<dbReference type="PANTHER" id="PTHR46599">
    <property type="entry name" value="PIGGYBAC TRANSPOSABLE ELEMENT-DERIVED PROTEIN 4"/>
    <property type="match status" value="1"/>
</dbReference>
<sequence>MGDKDLYALLWAYAYCIRYGTRECKALNCIIQLMNMLSCMYVLYTLVVRNLKAAFPEGCAKGFRLVVTDRFYKSVALAIQLLLVGFYTVGTIMVNPIEKKNSTQGIIRGSFKYVRSNKVKVMTAITWWGSKPVFFVCTGSDLAMEHVVHREKT</sequence>
<dbReference type="PANTHER" id="PTHR46599:SF3">
    <property type="entry name" value="PIGGYBAC TRANSPOSABLE ELEMENT-DERIVED PROTEIN 4"/>
    <property type="match status" value="1"/>
</dbReference>
<feature type="transmembrane region" description="Helical" evidence="1">
    <location>
        <begin position="33"/>
        <end position="51"/>
    </location>
</feature>
<evidence type="ECO:0000313" key="3">
    <source>
        <dbReference type="Proteomes" id="UP000237271"/>
    </source>
</evidence>
<evidence type="ECO:0000313" key="2">
    <source>
        <dbReference type="EMBL" id="POM69870.1"/>
    </source>
</evidence>
<accession>A0A2P4XWE5</accession>